<dbReference type="EMBL" id="BAABJX010000026">
    <property type="protein sequence ID" value="GAA4832940.1"/>
    <property type="molecule type" value="Genomic_DNA"/>
</dbReference>
<gene>
    <name evidence="1" type="ORF">GCM10023331_17760</name>
</gene>
<protein>
    <submittedName>
        <fullName evidence="1">Uncharacterized protein</fullName>
    </submittedName>
</protein>
<name>A0ABP9DB97_9BACT</name>
<evidence type="ECO:0000313" key="1">
    <source>
        <dbReference type="EMBL" id="GAA4832940.1"/>
    </source>
</evidence>
<dbReference type="RefSeq" id="WP_345371058.1">
    <property type="nucleotide sequence ID" value="NZ_BAABJX010000026.1"/>
</dbReference>
<organism evidence="1 2">
    <name type="scientific">Algivirga pacifica</name>
    <dbReference type="NCBI Taxonomy" id="1162670"/>
    <lineage>
        <taxon>Bacteria</taxon>
        <taxon>Pseudomonadati</taxon>
        <taxon>Bacteroidota</taxon>
        <taxon>Cytophagia</taxon>
        <taxon>Cytophagales</taxon>
        <taxon>Flammeovirgaceae</taxon>
        <taxon>Algivirga</taxon>
    </lineage>
</organism>
<comment type="caution">
    <text evidence="1">The sequence shown here is derived from an EMBL/GenBank/DDBJ whole genome shotgun (WGS) entry which is preliminary data.</text>
</comment>
<dbReference type="Proteomes" id="UP001500298">
    <property type="component" value="Unassembled WGS sequence"/>
</dbReference>
<keyword evidence="2" id="KW-1185">Reference proteome</keyword>
<evidence type="ECO:0000313" key="2">
    <source>
        <dbReference type="Proteomes" id="UP001500298"/>
    </source>
</evidence>
<accession>A0ABP9DB97</accession>
<reference evidence="2" key="1">
    <citation type="journal article" date="2019" name="Int. J. Syst. Evol. Microbiol.">
        <title>The Global Catalogue of Microorganisms (GCM) 10K type strain sequencing project: providing services to taxonomists for standard genome sequencing and annotation.</title>
        <authorList>
            <consortium name="The Broad Institute Genomics Platform"/>
            <consortium name="The Broad Institute Genome Sequencing Center for Infectious Disease"/>
            <person name="Wu L."/>
            <person name="Ma J."/>
        </authorList>
    </citation>
    <scope>NUCLEOTIDE SEQUENCE [LARGE SCALE GENOMIC DNA]</scope>
    <source>
        <strain evidence="2">JCM 18326</strain>
    </source>
</reference>
<sequence length="175" mass="20297">MEAIDKLNVGDFLSSPRHGYFFRKDQRVLKKIRRRVNQLRHTGSIPEKTLIINIQKKPKIIELHDGNATVVAWYLYALEKGLPLTGRELRKSFDNIIVLHSRRYVTGQVWHPFVPKELACARRLFGVVDAEQNSVARKALNLKRKSIYFNNSKYFAGRDSCEPIKVIVDKLQPLL</sequence>
<proteinExistence type="predicted"/>